<evidence type="ECO:0000259" key="13">
    <source>
        <dbReference type="PROSITE" id="PS50110"/>
    </source>
</evidence>
<evidence type="ECO:0000256" key="8">
    <source>
        <dbReference type="ARBA" id="ARBA00023163"/>
    </source>
</evidence>
<dbReference type="SMART" id="SM00862">
    <property type="entry name" value="Trans_reg_C"/>
    <property type="match status" value="1"/>
</dbReference>
<dbReference type="PROSITE" id="PS50110">
    <property type="entry name" value="RESPONSE_REGULATORY"/>
    <property type="match status" value="1"/>
</dbReference>
<evidence type="ECO:0000256" key="5">
    <source>
        <dbReference type="ARBA" id="ARBA00023015"/>
    </source>
</evidence>
<dbReference type="PANTHER" id="PTHR48111">
    <property type="entry name" value="REGULATOR OF RPOS"/>
    <property type="match status" value="1"/>
</dbReference>
<dbReference type="Gene3D" id="1.10.10.10">
    <property type="entry name" value="Winged helix-like DNA-binding domain superfamily/Winged helix DNA-binding domain"/>
    <property type="match status" value="1"/>
</dbReference>
<dbReference type="SUPFAM" id="SSF46894">
    <property type="entry name" value="C-terminal effector domain of the bipartite response regulators"/>
    <property type="match status" value="1"/>
</dbReference>
<evidence type="ECO:0000256" key="9">
    <source>
        <dbReference type="ARBA" id="ARBA00067337"/>
    </source>
</evidence>
<dbReference type="Gene3D" id="3.40.50.2300">
    <property type="match status" value="1"/>
</dbReference>
<dbReference type="GO" id="GO:0032993">
    <property type="term" value="C:protein-DNA complex"/>
    <property type="evidence" value="ECO:0007669"/>
    <property type="project" value="TreeGrafter"/>
</dbReference>
<dbReference type="GO" id="GO:0005829">
    <property type="term" value="C:cytosol"/>
    <property type="evidence" value="ECO:0007669"/>
    <property type="project" value="TreeGrafter"/>
</dbReference>
<feature type="DNA-binding region" description="OmpR/PhoB-type" evidence="11">
    <location>
        <begin position="129"/>
        <end position="229"/>
    </location>
</feature>
<dbReference type="PANTHER" id="PTHR48111:SF4">
    <property type="entry name" value="DNA-BINDING DUAL TRANSCRIPTIONAL REGULATOR OMPR"/>
    <property type="match status" value="1"/>
</dbReference>
<dbReference type="EMBL" id="KT944070">
    <property type="protein sequence ID" value="ALU64378.1"/>
    <property type="molecule type" value="Genomic_DNA"/>
</dbReference>
<dbReference type="Pfam" id="PF00486">
    <property type="entry name" value="Trans_reg_C"/>
    <property type="match status" value="1"/>
</dbReference>
<protein>
    <recommendedName>
        <fullName evidence="9">Regulatory protein VirG</fullName>
    </recommendedName>
</protein>
<dbReference type="InterPro" id="IPR039420">
    <property type="entry name" value="WalR-like"/>
</dbReference>
<feature type="region of interest" description="Disordered" evidence="12">
    <location>
        <begin position="240"/>
        <end position="259"/>
    </location>
</feature>
<name>A0A0U3J6L4_RHILV</name>
<dbReference type="Gene3D" id="6.10.250.690">
    <property type="match status" value="1"/>
</dbReference>
<evidence type="ECO:0000256" key="11">
    <source>
        <dbReference type="PROSITE-ProRule" id="PRU01091"/>
    </source>
</evidence>
<evidence type="ECO:0000256" key="6">
    <source>
        <dbReference type="ARBA" id="ARBA00023125"/>
    </source>
</evidence>
<dbReference type="PROSITE" id="PS51755">
    <property type="entry name" value="OMPR_PHOB"/>
    <property type="match status" value="1"/>
</dbReference>
<evidence type="ECO:0000256" key="2">
    <source>
        <dbReference type="ARBA" id="ARBA00022490"/>
    </source>
</evidence>
<keyword evidence="6 11" id="KW-0238">DNA-binding</keyword>
<reference evidence="15" key="1">
    <citation type="submission" date="2015-10" db="EMBL/GenBank/DDBJ databases">
        <title>Comparative analysis of sym-gene organization in Rhizobium leguminosarum bv. viciae strains, isolated from different host plants and demonstrating clear differences in symbiotic specificity.</title>
        <authorList>
            <person name="Chirak E.R."/>
            <person name="Kimeklis A.K."/>
            <person name="Andronov E.E."/>
        </authorList>
    </citation>
    <scope>NUCLEOTIDE SEQUENCE</scope>
    <source>
        <strain evidence="15">Vaf12</strain>
    </source>
</reference>
<accession>A0A0U3J6L4</accession>
<dbReference type="CDD" id="cd17594">
    <property type="entry name" value="REC_OmpR_VirG"/>
    <property type="match status" value="1"/>
</dbReference>
<keyword evidence="7" id="KW-0010">Activator</keyword>
<dbReference type="FunFam" id="1.10.10.10:FF:000099">
    <property type="entry name" value="Two-component system response regulator TorR"/>
    <property type="match status" value="1"/>
</dbReference>
<evidence type="ECO:0000313" key="15">
    <source>
        <dbReference type="EMBL" id="ALU64378.1"/>
    </source>
</evidence>
<evidence type="ECO:0000256" key="3">
    <source>
        <dbReference type="ARBA" id="ARBA00022553"/>
    </source>
</evidence>
<keyword evidence="3 10" id="KW-0597">Phosphoprotein</keyword>
<organism evidence="15">
    <name type="scientific">Rhizobium leguminosarum bv. viciae</name>
    <dbReference type="NCBI Taxonomy" id="387"/>
    <lineage>
        <taxon>Bacteria</taxon>
        <taxon>Pseudomonadati</taxon>
        <taxon>Pseudomonadota</taxon>
        <taxon>Alphaproteobacteria</taxon>
        <taxon>Hyphomicrobiales</taxon>
        <taxon>Rhizobiaceae</taxon>
        <taxon>Rhizobium/Agrobacterium group</taxon>
        <taxon>Rhizobium</taxon>
    </lineage>
</organism>
<proteinExistence type="predicted"/>
<dbReference type="InterPro" id="IPR011006">
    <property type="entry name" value="CheY-like_superfamily"/>
</dbReference>
<dbReference type="SMART" id="SM00448">
    <property type="entry name" value="REC"/>
    <property type="match status" value="1"/>
</dbReference>
<evidence type="ECO:0000256" key="10">
    <source>
        <dbReference type="PROSITE-ProRule" id="PRU00169"/>
    </source>
</evidence>
<dbReference type="AlphaFoldDB" id="A0A0U3J6L4"/>
<comment type="subcellular location">
    <subcellularLocation>
        <location evidence="1">Cytoplasm</location>
    </subcellularLocation>
</comment>
<feature type="domain" description="OmpR/PhoB-type" evidence="14">
    <location>
        <begin position="129"/>
        <end position="229"/>
    </location>
</feature>
<dbReference type="InterPro" id="IPR016032">
    <property type="entry name" value="Sig_transdc_resp-reg_C-effctor"/>
</dbReference>
<evidence type="ECO:0000256" key="7">
    <source>
        <dbReference type="ARBA" id="ARBA00023159"/>
    </source>
</evidence>
<dbReference type="InterPro" id="IPR036388">
    <property type="entry name" value="WH-like_DNA-bd_sf"/>
</dbReference>
<dbReference type="CDD" id="cd00383">
    <property type="entry name" value="trans_reg_C"/>
    <property type="match status" value="1"/>
</dbReference>
<dbReference type="SUPFAM" id="SSF52172">
    <property type="entry name" value="CheY-like"/>
    <property type="match status" value="1"/>
</dbReference>
<dbReference type="GO" id="GO:0000976">
    <property type="term" value="F:transcription cis-regulatory region binding"/>
    <property type="evidence" value="ECO:0007669"/>
    <property type="project" value="TreeGrafter"/>
</dbReference>
<sequence length="259" mass="29310">MKHVLVADDDVAMRHLIVEYLTSHAFKVTAVSDSGQLKRVLACEPVDLVVLDFNLGREDGTDIVRNLTMKWDIPIIAISGDRLEEADRVVALELGATDFVSKPFGMREFLARIRVALRRRPISPQAKDRRSFHFSGWTLNLRQRQLISEESDEVKLTAGEFNLLVAFLERPRDVLTREQLLLASRVRGEEVYDRSVDVLILRVRRKLEADPANPRLIKTARGAGYFFDADVGIQHGDNGRLANSPYDNRMRVAHGPSPV</sequence>
<dbReference type="Pfam" id="PF00072">
    <property type="entry name" value="Response_reg"/>
    <property type="match status" value="1"/>
</dbReference>
<dbReference type="InterPro" id="IPR001867">
    <property type="entry name" value="OmpR/PhoB-type_DNA-bd"/>
</dbReference>
<dbReference type="NCBIfam" id="NF010430">
    <property type="entry name" value="PRK13856.1"/>
    <property type="match status" value="1"/>
</dbReference>
<evidence type="ECO:0000259" key="14">
    <source>
        <dbReference type="PROSITE" id="PS51755"/>
    </source>
</evidence>
<keyword evidence="8" id="KW-0804">Transcription</keyword>
<keyword evidence="2" id="KW-0963">Cytoplasm</keyword>
<evidence type="ECO:0000256" key="1">
    <source>
        <dbReference type="ARBA" id="ARBA00004496"/>
    </source>
</evidence>
<feature type="domain" description="Response regulatory" evidence="13">
    <location>
        <begin position="3"/>
        <end position="117"/>
    </location>
</feature>
<evidence type="ECO:0000256" key="12">
    <source>
        <dbReference type="SAM" id="MobiDB-lite"/>
    </source>
</evidence>
<dbReference type="GO" id="GO:0000156">
    <property type="term" value="F:phosphorelay response regulator activity"/>
    <property type="evidence" value="ECO:0007669"/>
    <property type="project" value="TreeGrafter"/>
</dbReference>
<feature type="modified residue" description="4-aspartylphosphate" evidence="10">
    <location>
        <position position="52"/>
    </location>
</feature>
<keyword evidence="5" id="KW-0805">Transcription regulation</keyword>
<dbReference type="GO" id="GO:0006355">
    <property type="term" value="P:regulation of DNA-templated transcription"/>
    <property type="evidence" value="ECO:0007669"/>
    <property type="project" value="InterPro"/>
</dbReference>
<keyword evidence="4" id="KW-0902">Two-component regulatory system</keyword>
<evidence type="ECO:0000256" key="4">
    <source>
        <dbReference type="ARBA" id="ARBA00023012"/>
    </source>
</evidence>
<dbReference type="InterPro" id="IPR001789">
    <property type="entry name" value="Sig_transdc_resp-reg_receiver"/>
</dbReference>